<keyword evidence="1" id="KW-1133">Transmembrane helix</keyword>
<reference evidence="2 3" key="1">
    <citation type="journal article" date="2018" name="Sci. Rep.">
        <title>A novel species of the marine cyanobacterium Acaryochloris with a unique pigment content and lifestyle.</title>
        <authorList>
            <person name="Partensky F."/>
            <person name="Six C."/>
            <person name="Ratin M."/>
            <person name="Garczarek L."/>
            <person name="Vaulot D."/>
            <person name="Probert I."/>
            <person name="Calteau A."/>
            <person name="Gourvil P."/>
            <person name="Marie D."/>
            <person name="Grebert T."/>
            <person name="Bouchier C."/>
            <person name="Le Panse S."/>
            <person name="Gachenot M."/>
            <person name="Rodriguez F."/>
            <person name="Garrido J.L."/>
        </authorList>
    </citation>
    <scope>NUCLEOTIDE SEQUENCE [LARGE SCALE GENOMIC DNA]</scope>
    <source>
        <strain evidence="2 3">RCC1774</strain>
    </source>
</reference>
<sequence>MGKLKYRVKRLRRIYLAKLRLTRVFPTVLSVLTVILPRRGNPLILLLKVVLRIFLP</sequence>
<evidence type="ECO:0000313" key="3">
    <source>
        <dbReference type="Proteomes" id="UP000248857"/>
    </source>
</evidence>
<feature type="transmembrane region" description="Helical" evidence="1">
    <location>
        <begin position="21"/>
        <end position="38"/>
    </location>
</feature>
<dbReference type="Proteomes" id="UP000248857">
    <property type="component" value="Unassembled WGS sequence"/>
</dbReference>
<dbReference type="EMBL" id="PQWO01000009">
    <property type="protein sequence ID" value="PZD72583.1"/>
    <property type="molecule type" value="Genomic_DNA"/>
</dbReference>
<dbReference type="AlphaFoldDB" id="A0A2W1JFX1"/>
<organism evidence="2 3">
    <name type="scientific">Acaryochloris thomasi RCC1774</name>
    <dbReference type="NCBI Taxonomy" id="1764569"/>
    <lineage>
        <taxon>Bacteria</taxon>
        <taxon>Bacillati</taxon>
        <taxon>Cyanobacteriota</taxon>
        <taxon>Cyanophyceae</taxon>
        <taxon>Acaryochloridales</taxon>
        <taxon>Acaryochloridaceae</taxon>
        <taxon>Acaryochloris</taxon>
        <taxon>Acaryochloris thomasi</taxon>
    </lineage>
</organism>
<evidence type="ECO:0000313" key="2">
    <source>
        <dbReference type="EMBL" id="PZD72583.1"/>
    </source>
</evidence>
<protein>
    <submittedName>
        <fullName evidence="2">Uncharacterized protein</fullName>
    </submittedName>
</protein>
<gene>
    <name evidence="2" type="ORF">C1752_03419</name>
</gene>
<proteinExistence type="predicted"/>
<name>A0A2W1JFX1_9CYAN</name>
<keyword evidence="3" id="KW-1185">Reference proteome</keyword>
<keyword evidence="1" id="KW-0472">Membrane</keyword>
<accession>A0A2W1JFX1</accession>
<keyword evidence="1" id="KW-0812">Transmembrane</keyword>
<comment type="caution">
    <text evidence="2">The sequence shown here is derived from an EMBL/GenBank/DDBJ whole genome shotgun (WGS) entry which is preliminary data.</text>
</comment>
<evidence type="ECO:0000256" key="1">
    <source>
        <dbReference type="SAM" id="Phobius"/>
    </source>
</evidence>